<sequence>MTKNLLFFIHSLGMGGAEKVLLSYVRSLVDRYGYKITVATNEDSSQHIVAKSIADVATVVHFDFDGSKKNNFIEKINFSFKKQSKINKLIDEHDVVIDFLDGDFFKYLKRCKKPKVMWLHSSFFNLEKRKRHMGKRCASYDRVVLICQDMLTELQRGHVSWLHKARVIYNPFDFNRLLNLAEQAAENSQEEKVLLEQDYILSVSRLDEQTKDIEGLLLAYAKVVEGGLDKKLLIIGDGPDRTHLERVAQRLALQDRVHFLGLKANPYVWMKHADTFVLSSKGEGFGLVLVEALYLCGRVISTDCPVGPSEILERGRLGTLIPMGDVSALAEALSNTGPKLPNIDLDKYSSESVLRDFDTMLQELL</sequence>
<dbReference type="Pfam" id="PF13439">
    <property type="entry name" value="Glyco_transf_4"/>
    <property type="match status" value="1"/>
</dbReference>
<dbReference type="InterPro" id="IPR028098">
    <property type="entry name" value="Glyco_trans_4-like_N"/>
</dbReference>
<name>A0A175VG51_AEREN</name>
<dbReference type="RefSeq" id="WP_061476884.1">
    <property type="nucleotide sequence ID" value="NZ_JBQBEU010000010.1"/>
</dbReference>
<dbReference type="PANTHER" id="PTHR12526:SF630">
    <property type="entry name" value="GLYCOSYLTRANSFERASE"/>
    <property type="match status" value="1"/>
</dbReference>
<feature type="domain" description="Glycosyltransferase subfamily 4-like N-terminal" evidence="2">
    <location>
        <begin position="14"/>
        <end position="176"/>
    </location>
</feature>
<accession>A0A175VG51</accession>
<dbReference type="EMBL" id="JMGO02000009">
    <property type="protein sequence ID" value="KXU79500.1"/>
    <property type="molecule type" value="Genomic_DNA"/>
</dbReference>
<evidence type="ECO:0008006" key="5">
    <source>
        <dbReference type="Google" id="ProtNLM"/>
    </source>
</evidence>
<dbReference type="Proteomes" id="UP000078435">
    <property type="component" value="Unassembled WGS sequence"/>
</dbReference>
<dbReference type="GO" id="GO:0016757">
    <property type="term" value="F:glycosyltransferase activity"/>
    <property type="evidence" value="ECO:0007669"/>
    <property type="project" value="InterPro"/>
</dbReference>
<organism evidence="3 4">
    <name type="scientific">Aeromonas enteropelogenes</name>
    <name type="common">Aeromonas trota</name>
    <dbReference type="NCBI Taxonomy" id="29489"/>
    <lineage>
        <taxon>Bacteria</taxon>
        <taxon>Pseudomonadati</taxon>
        <taxon>Pseudomonadota</taxon>
        <taxon>Gammaproteobacteria</taxon>
        <taxon>Aeromonadales</taxon>
        <taxon>Aeromonadaceae</taxon>
        <taxon>Aeromonas</taxon>
    </lineage>
</organism>
<dbReference type="InterPro" id="IPR001296">
    <property type="entry name" value="Glyco_trans_1"/>
</dbReference>
<dbReference type="OrthoDB" id="9792269at2"/>
<feature type="domain" description="Glycosyl transferase family 1" evidence="1">
    <location>
        <begin position="187"/>
        <end position="333"/>
    </location>
</feature>
<dbReference type="SUPFAM" id="SSF53756">
    <property type="entry name" value="UDP-Glycosyltransferase/glycogen phosphorylase"/>
    <property type="match status" value="1"/>
</dbReference>
<evidence type="ECO:0000313" key="4">
    <source>
        <dbReference type="Proteomes" id="UP000078435"/>
    </source>
</evidence>
<dbReference type="Pfam" id="PF00534">
    <property type="entry name" value="Glycos_transf_1"/>
    <property type="match status" value="1"/>
</dbReference>
<dbReference type="CDD" id="cd03811">
    <property type="entry name" value="GT4_GT28_WabH-like"/>
    <property type="match status" value="1"/>
</dbReference>
<reference evidence="3 4" key="1">
    <citation type="submission" date="2016-02" db="EMBL/GenBank/DDBJ databases">
        <title>Draft genome sequence of Aeromonas trota strain 1999lcr isolated from cerebrospinal fluid (CSF).</title>
        <authorList>
            <person name="Dallagassa C.B."/>
            <person name="Prediger K.C."/>
            <person name="Weiss V.A."/>
            <person name="Assis F.E."/>
            <person name="Baura V."/>
            <person name="Cruz L.M."/>
            <person name="Souza E.M."/>
            <person name="Pedrosa F.O."/>
            <person name="Fadel-Picheth C.M."/>
        </authorList>
    </citation>
    <scope>NUCLEOTIDE SEQUENCE [LARGE SCALE GENOMIC DNA]</scope>
    <source>
        <strain evidence="3 4">1999lcr</strain>
    </source>
</reference>
<dbReference type="PANTHER" id="PTHR12526">
    <property type="entry name" value="GLYCOSYLTRANSFERASE"/>
    <property type="match status" value="1"/>
</dbReference>
<dbReference type="GO" id="GO:1901135">
    <property type="term" value="P:carbohydrate derivative metabolic process"/>
    <property type="evidence" value="ECO:0007669"/>
    <property type="project" value="UniProtKB-ARBA"/>
</dbReference>
<dbReference type="Gene3D" id="3.40.50.2000">
    <property type="entry name" value="Glycogen Phosphorylase B"/>
    <property type="match status" value="2"/>
</dbReference>
<dbReference type="AlphaFoldDB" id="A0A175VG51"/>
<evidence type="ECO:0000313" key="3">
    <source>
        <dbReference type="EMBL" id="KXU79500.1"/>
    </source>
</evidence>
<evidence type="ECO:0000259" key="2">
    <source>
        <dbReference type="Pfam" id="PF13439"/>
    </source>
</evidence>
<gene>
    <name evidence="3" type="ORF">LCR_18445</name>
</gene>
<evidence type="ECO:0000259" key="1">
    <source>
        <dbReference type="Pfam" id="PF00534"/>
    </source>
</evidence>
<protein>
    <recommendedName>
        <fullName evidence="5">Glycosyltransferase</fullName>
    </recommendedName>
</protein>
<proteinExistence type="predicted"/>
<comment type="caution">
    <text evidence="3">The sequence shown here is derived from an EMBL/GenBank/DDBJ whole genome shotgun (WGS) entry which is preliminary data.</text>
</comment>